<dbReference type="RefSeq" id="XP_025414806.1">
    <property type="nucleotide sequence ID" value="XM_025559021.1"/>
</dbReference>
<evidence type="ECO:0000313" key="2">
    <source>
        <dbReference type="Proteomes" id="UP000694846"/>
    </source>
</evidence>
<protein>
    <submittedName>
        <fullName evidence="3">Uncharacterized protein LOC112686642</fullName>
    </submittedName>
</protein>
<reference evidence="1" key="1">
    <citation type="submission" date="2018-04" db="EMBL/GenBank/DDBJ databases">
        <title>Transcriptome assembly of Sipha flava.</title>
        <authorList>
            <person name="Scully E.D."/>
            <person name="Geib S.M."/>
            <person name="Palmer N.A."/>
            <person name="Koch K."/>
            <person name="Bradshaw J."/>
            <person name="Heng-Moss T."/>
            <person name="Sarath G."/>
        </authorList>
    </citation>
    <scope>NUCLEOTIDE SEQUENCE</scope>
</reference>
<name>A0A2S2Q0R9_9HEMI</name>
<evidence type="ECO:0000313" key="3">
    <source>
        <dbReference type="RefSeq" id="XP_025414806.1"/>
    </source>
</evidence>
<evidence type="ECO:0000313" key="1">
    <source>
        <dbReference type="EMBL" id="MBY71367.1"/>
    </source>
</evidence>
<organism evidence="1">
    <name type="scientific">Sipha flava</name>
    <name type="common">yellow sugarcane aphid</name>
    <dbReference type="NCBI Taxonomy" id="143950"/>
    <lineage>
        <taxon>Eukaryota</taxon>
        <taxon>Metazoa</taxon>
        <taxon>Ecdysozoa</taxon>
        <taxon>Arthropoda</taxon>
        <taxon>Hexapoda</taxon>
        <taxon>Insecta</taxon>
        <taxon>Pterygota</taxon>
        <taxon>Neoptera</taxon>
        <taxon>Paraneoptera</taxon>
        <taxon>Hemiptera</taxon>
        <taxon>Sternorrhyncha</taxon>
        <taxon>Aphidomorpha</taxon>
        <taxon>Aphidoidea</taxon>
        <taxon>Aphididae</taxon>
        <taxon>Sipha</taxon>
    </lineage>
</organism>
<dbReference type="Proteomes" id="UP000694846">
    <property type="component" value="Unplaced"/>
</dbReference>
<gene>
    <name evidence="3" type="primary">LOC112686642</name>
    <name evidence="1" type="ORF">g.137228</name>
</gene>
<keyword evidence="2" id="KW-1185">Reference proteome</keyword>
<accession>A0A2S2Q0R9</accession>
<dbReference type="AlphaFoldDB" id="A0A2S2Q0R9"/>
<proteinExistence type="predicted"/>
<reference evidence="3" key="2">
    <citation type="submission" date="2025-04" db="UniProtKB">
        <authorList>
            <consortium name="RefSeq"/>
        </authorList>
    </citation>
    <scope>IDENTIFICATION</scope>
    <source>
        <tissue evidence="3">Whole body</tissue>
    </source>
</reference>
<sequence>MFGDMTQYYDSGYDSLVSLRSPNLIRVEELSLDSPIMISTEDIKLIIASHPLLHNYSTDMFTPTQYNENNYFYEDKMNNVHHEDDDDFCKKALDAYEQSARR</sequence>
<dbReference type="EMBL" id="GGMS01002164">
    <property type="protein sequence ID" value="MBY71367.1"/>
    <property type="molecule type" value="Transcribed_RNA"/>
</dbReference>
<dbReference type="GeneID" id="112686642"/>